<sequence>MTEPTISNLPRITPQTLSGLLLSQPAPKDIAVIDVRTTDHVGGHIRDSMHVPSDTLDHRIPALVRELEGKKTVVFHCTMSQHRGPGAALQYWRERRRMLGEAGGQEVVVLEGGFMRWQEKYGKDERLTEAYAEDIWADGYDG</sequence>
<comment type="caution">
    <text evidence="2">The sequence shown here is derived from an EMBL/GenBank/DDBJ whole genome shotgun (WGS) entry which is preliminary data.</text>
</comment>
<dbReference type="PANTHER" id="PTHR10828:SF38">
    <property type="entry name" value="ARSENICAL-RESISTANCE PROTEIN 2-RELATED"/>
    <property type="match status" value="1"/>
</dbReference>
<keyword evidence="3" id="KW-1185">Reference proteome</keyword>
<dbReference type="AlphaFoldDB" id="A0A9P8IGM2"/>
<gene>
    <name evidence="2" type="ORF">FGG08_001531</name>
</gene>
<dbReference type="SMART" id="SM00450">
    <property type="entry name" value="RHOD"/>
    <property type="match status" value="1"/>
</dbReference>
<dbReference type="EMBL" id="JAGHQL010000021">
    <property type="protein sequence ID" value="KAH0544268.1"/>
    <property type="molecule type" value="Genomic_DNA"/>
</dbReference>
<dbReference type="InterPro" id="IPR036873">
    <property type="entry name" value="Rhodanese-like_dom_sf"/>
</dbReference>
<dbReference type="PROSITE" id="PS50206">
    <property type="entry name" value="RHODANESE_3"/>
    <property type="match status" value="1"/>
</dbReference>
<reference evidence="2" key="1">
    <citation type="submission" date="2021-03" db="EMBL/GenBank/DDBJ databases">
        <title>Comparative genomics and phylogenomic investigation of the class Geoglossomycetes provide insights into ecological specialization and systematics.</title>
        <authorList>
            <person name="Melie T."/>
            <person name="Pirro S."/>
            <person name="Miller A.N."/>
            <person name="Quandt A."/>
        </authorList>
    </citation>
    <scope>NUCLEOTIDE SEQUENCE</scope>
    <source>
        <strain evidence="2">GBOQ0MN5Z8</strain>
    </source>
</reference>
<name>A0A9P8IGM2_9PEZI</name>
<evidence type="ECO:0000313" key="3">
    <source>
        <dbReference type="Proteomes" id="UP000698800"/>
    </source>
</evidence>
<dbReference type="SUPFAM" id="SSF52821">
    <property type="entry name" value="Rhodanese/Cell cycle control phosphatase"/>
    <property type="match status" value="1"/>
</dbReference>
<dbReference type="Pfam" id="PF00581">
    <property type="entry name" value="Rhodanese"/>
    <property type="match status" value="1"/>
</dbReference>
<dbReference type="GO" id="GO:0004725">
    <property type="term" value="F:protein tyrosine phosphatase activity"/>
    <property type="evidence" value="ECO:0007669"/>
    <property type="project" value="TreeGrafter"/>
</dbReference>
<evidence type="ECO:0000259" key="1">
    <source>
        <dbReference type="PROSITE" id="PS50206"/>
    </source>
</evidence>
<dbReference type="PANTHER" id="PTHR10828">
    <property type="entry name" value="M-PHASE INDUCER PHOSPHATASE DUAL SPECIFICITY PHOSPHATASE CDC25"/>
    <property type="match status" value="1"/>
</dbReference>
<feature type="domain" description="Rhodanese" evidence="1">
    <location>
        <begin position="26"/>
        <end position="126"/>
    </location>
</feature>
<dbReference type="GO" id="GO:0005634">
    <property type="term" value="C:nucleus"/>
    <property type="evidence" value="ECO:0007669"/>
    <property type="project" value="TreeGrafter"/>
</dbReference>
<dbReference type="OrthoDB" id="102559at2759"/>
<dbReference type="GO" id="GO:0005737">
    <property type="term" value="C:cytoplasm"/>
    <property type="evidence" value="ECO:0007669"/>
    <property type="project" value="TreeGrafter"/>
</dbReference>
<proteinExistence type="predicted"/>
<evidence type="ECO:0000313" key="2">
    <source>
        <dbReference type="EMBL" id="KAH0544268.1"/>
    </source>
</evidence>
<protein>
    <recommendedName>
        <fullName evidence="1">Rhodanese domain-containing protein</fullName>
    </recommendedName>
</protein>
<dbReference type="Proteomes" id="UP000698800">
    <property type="component" value="Unassembled WGS sequence"/>
</dbReference>
<dbReference type="InterPro" id="IPR001763">
    <property type="entry name" value="Rhodanese-like_dom"/>
</dbReference>
<organism evidence="2 3">
    <name type="scientific">Glutinoglossum americanum</name>
    <dbReference type="NCBI Taxonomy" id="1670608"/>
    <lineage>
        <taxon>Eukaryota</taxon>
        <taxon>Fungi</taxon>
        <taxon>Dikarya</taxon>
        <taxon>Ascomycota</taxon>
        <taxon>Pezizomycotina</taxon>
        <taxon>Geoglossomycetes</taxon>
        <taxon>Geoglossales</taxon>
        <taxon>Geoglossaceae</taxon>
        <taxon>Glutinoglossum</taxon>
    </lineage>
</organism>
<dbReference type="Gene3D" id="3.40.250.10">
    <property type="entry name" value="Rhodanese-like domain"/>
    <property type="match status" value="1"/>
</dbReference>
<accession>A0A9P8IGM2</accession>